<dbReference type="EMBL" id="RCTY01000032">
    <property type="protein sequence ID" value="ROU06606.1"/>
    <property type="molecule type" value="Genomic_DNA"/>
</dbReference>
<organism evidence="2 3">
    <name type="scientific">Lysobacter enzymogenes</name>
    <dbReference type="NCBI Taxonomy" id="69"/>
    <lineage>
        <taxon>Bacteria</taxon>
        <taxon>Pseudomonadati</taxon>
        <taxon>Pseudomonadota</taxon>
        <taxon>Gammaproteobacteria</taxon>
        <taxon>Lysobacterales</taxon>
        <taxon>Lysobacteraceae</taxon>
        <taxon>Lysobacter</taxon>
    </lineage>
</organism>
<feature type="chain" id="PRO_5018159981" description="Lipoprotein" evidence="1">
    <location>
        <begin position="44"/>
        <end position="246"/>
    </location>
</feature>
<protein>
    <recommendedName>
        <fullName evidence="4">Lipoprotein</fullName>
    </recommendedName>
</protein>
<reference evidence="2 3" key="1">
    <citation type="submission" date="2018-10" db="EMBL/GenBank/DDBJ databases">
        <title>The genome of Lysobacter enzymogenes OH11.</title>
        <authorList>
            <person name="Liu F."/>
            <person name="Zhao Y."/>
            <person name="Qian G."/>
            <person name="Chen Y."/>
            <person name="Xu H."/>
        </authorList>
    </citation>
    <scope>NUCLEOTIDE SEQUENCE [LARGE SCALE GENOMIC DNA]</scope>
    <source>
        <strain evidence="2 3">OH11</strain>
    </source>
</reference>
<feature type="signal peptide" evidence="1">
    <location>
        <begin position="1"/>
        <end position="43"/>
    </location>
</feature>
<proteinExistence type="predicted"/>
<comment type="caution">
    <text evidence="2">The sequence shown here is derived from an EMBL/GenBank/DDBJ whole genome shotgun (WGS) entry which is preliminary data.</text>
</comment>
<accession>A0A3N2RH05</accession>
<dbReference type="Proteomes" id="UP000275910">
    <property type="component" value="Unassembled WGS sequence"/>
</dbReference>
<evidence type="ECO:0000313" key="3">
    <source>
        <dbReference type="Proteomes" id="UP000275910"/>
    </source>
</evidence>
<evidence type="ECO:0000256" key="1">
    <source>
        <dbReference type="SAM" id="SignalP"/>
    </source>
</evidence>
<name>A0A3N2RH05_LYSEN</name>
<dbReference type="AlphaFoldDB" id="A0A3N2RH05"/>
<gene>
    <name evidence="2" type="ORF">D9T17_12980</name>
</gene>
<evidence type="ECO:0000313" key="2">
    <source>
        <dbReference type="EMBL" id="ROU06606.1"/>
    </source>
</evidence>
<evidence type="ECO:0008006" key="4">
    <source>
        <dbReference type="Google" id="ProtNLM"/>
    </source>
</evidence>
<keyword evidence="1" id="KW-0732">Signal</keyword>
<sequence length="246" mass="25807">MLATRRLRAALSPHRSHEVPMPRLSVPPSAAALCLLAAAFACAAADAPPMAAPQTADAAAVDLARGCWIRHAPGRPDGRDTLLLRLLPDPERPDWLRGEIARVGDDPDRRLRLWLARDGRRALLTAASVRDPDAPATRLGAAPGPVPMRTPPGAIHPVPDLDQDGLTRLLLGGSDRVAFGRSPRRLTRVGGAVGRSAEIDYSAEAGPPLRLRVNAAEERLSIAVSGADTGTGGPLAVFGGVRDGCD</sequence>